<evidence type="ECO:0000256" key="5">
    <source>
        <dbReference type="ARBA" id="ARBA00023242"/>
    </source>
</evidence>
<keyword evidence="8" id="KW-1185">Reference proteome</keyword>
<keyword evidence="4" id="KW-0804">Transcription</keyword>
<evidence type="ECO:0000259" key="6">
    <source>
        <dbReference type="PROSITE" id="PS51369"/>
    </source>
</evidence>
<organism evidence="7 8">
    <name type="scientific">Artemisia annua</name>
    <name type="common">Sweet wormwood</name>
    <dbReference type="NCBI Taxonomy" id="35608"/>
    <lineage>
        <taxon>Eukaryota</taxon>
        <taxon>Viridiplantae</taxon>
        <taxon>Streptophyta</taxon>
        <taxon>Embryophyta</taxon>
        <taxon>Tracheophyta</taxon>
        <taxon>Spermatophyta</taxon>
        <taxon>Magnoliopsida</taxon>
        <taxon>eudicotyledons</taxon>
        <taxon>Gunneridae</taxon>
        <taxon>Pentapetalae</taxon>
        <taxon>asterids</taxon>
        <taxon>campanulids</taxon>
        <taxon>Asterales</taxon>
        <taxon>Asteraceae</taxon>
        <taxon>Asteroideae</taxon>
        <taxon>Anthemideae</taxon>
        <taxon>Artemisiinae</taxon>
        <taxon>Artemisia</taxon>
    </lineage>
</organism>
<evidence type="ECO:0000256" key="2">
    <source>
        <dbReference type="ARBA" id="ARBA00023015"/>
    </source>
</evidence>
<dbReference type="GO" id="GO:0043565">
    <property type="term" value="F:sequence-specific DNA binding"/>
    <property type="evidence" value="ECO:0007669"/>
    <property type="project" value="TreeGrafter"/>
</dbReference>
<evidence type="ECO:0000313" key="7">
    <source>
        <dbReference type="EMBL" id="PWA46053.1"/>
    </source>
</evidence>
<protein>
    <submittedName>
        <fullName evidence="7">Flower asymmetry transporter CYC1</fullName>
    </submittedName>
</protein>
<comment type="subcellular location">
    <subcellularLocation>
        <location evidence="1">Nucleus</location>
    </subcellularLocation>
</comment>
<proteinExistence type="predicted"/>
<sequence>MFSSNPFHQQVPSSIHVFQPSSFFDLENDGVYVKHQNYNSQFDTGGCVYNAPPPVVNSNIMERQHQVCKESEFQYCDDNSQLLESVIYHTKKKMVNSKKDGHSKIHTAQGPRDRRVRLSIDVSRKFFCLQDLLGFDKASKTLDWLLAKSKTAIKDLVEEMKHCSSSSAMDECEMVFLETIRKGSDEEDKHQRKKSATKFFDAKRKKMTRQYKTGVDNQWLVLIFPQPADSMISGYKISSTVMNDIYCKILEVRISSTVMNAIYCKILEVMYQLKTKSMQLIVKGSLRLKTTKVHHL</sequence>
<evidence type="ECO:0000256" key="4">
    <source>
        <dbReference type="ARBA" id="ARBA00023163"/>
    </source>
</evidence>
<dbReference type="GO" id="GO:0005634">
    <property type="term" value="C:nucleus"/>
    <property type="evidence" value="ECO:0007669"/>
    <property type="project" value="UniProtKB-SubCell"/>
</dbReference>
<dbReference type="GO" id="GO:2000032">
    <property type="term" value="P:regulation of secondary shoot formation"/>
    <property type="evidence" value="ECO:0007669"/>
    <property type="project" value="TreeGrafter"/>
</dbReference>
<dbReference type="Proteomes" id="UP000245207">
    <property type="component" value="Unassembled WGS sequence"/>
</dbReference>
<accession>A0A2U1LAM2</accession>
<dbReference type="InterPro" id="IPR005333">
    <property type="entry name" value="Transcription_factor_TCP"/>
</dbReference>
<dbReference type="STRING" id="35608.A0A2U1LAM2"/>
<dbReference type="Pfam" id="PF03634">
    <property type="entry name" value="TCP"/>
    <property type="match status" value="1"/>
</dbReference>
<dbReference type="PROSITE" id="PS51369">
    <property type="entry name" value="TCP"/>
    <property type="match status" value="1"/>
</dbReference>
<dbReference type="GO" id="GO:0003700">
    <property type="term" value="F:DNA-binding transcription factor activity"/>
    <property type="evidence" value="ECO:0007669"/>
    <property type="project" value="InterPro"/>
</dbReference>
<dbReference type="EMBL" id="PKPP01010468">
    <property type="protein sequence ID" value="PWA46053.1"/>
    <property type="molecule type" value="Genomic_DNA"/>
</dbReference>
<keyword evidence="5" id="KW-0539">Nucleus</keyword>
<keyword evidence="3" id="KW-0238">DNA-binding</keyword>
<keyword evidence="2" id="KW-0805">Transcription regulation</keyword>
<evidence type="ECO:0000313" key="8">
    <source>
        <dbReference type="Proteomes" id="UP000245207"/>
    </source>
</evidence>
<dbReference type="PANTHER" id="PTHR31072:SF224">
    <property type="entry name" value="TRANSCRIPTION FACTOR TCP1"/>
    <property type="match status" value="1"/>
</dbReference>
<dbReference type="PANTHER" id="PTHR31072">
    <property type="entry name" value="TRANSCRIPTION FACTOR TCP4-RELATED"/>
    <property type="match status" value="1"/>
</dbReference>
<dbReference type="AlphaFoldDB" id="A0A2U1LAM2"/>
<gene>
    <name evidence="7" type="ORF">CTI12_AA512600</name>
</gene>
<feature type="domain" description="TCP" evidence="6">
    <location>
        <begin position="98"/>
        <end position="156"/>
    </location>
</feature>
<evidence type="ECO:0000256" key="1">
    <source>
        <dbReference type="ARBA" id="ARBA00004123"/>
    </source>
</evidence>
<dbReference type="InterPro" id="IPR017887">
    <property type="entry name" value="TF_TCP_subgr"/>
</dbReference>
<comment type="caution">
    <text evidence="7">The sequence shown here is derived from an EMBL/GenBank/DDBJ whole genome shotgun (WGS) entry which is preliminary data.</text>
</comment>
<reference evidence="7 8" key="1">
    <citation type="journal article" date="2018" name="Mol. Plant">
        <title>The genome of Artemisia annua provides insight into the evolution of Asteraceae family and artemisinin biosynthesis.</title>
        <authorList>
            <person name="Shen Q."/>
            <person name="Zhang L."/>
            <person name="Liao Z."/>
            <person name="Wang S."/>
            <person name="Yan T."/>
            <person name="Shi P."/>
            <person name="Liu M."/>
            <person name="Fu X."/>
            <person name="Pan Q."/>
            <person name="Wang Y."/>
            <person name="Lv Z."/>
            <person name="Lu X."/>
            <person name="Zhang F."/>
            <person name="Jiang W."/>
            <person name="Ma Y."/>
            <person name="Chen M."/>
            <person name="Hao X."/>
            <person name="Li L."/>
            <person name="Tang Y."/>
            <person name="Lv G."/>
            <person name="Zhou Y."/>
            <person name="Sun X."/>
            <person name="Brodelius P.E."/>
            <person name="Rose J.K.C."/>
            <person name="Tang K."/>
        </authorList>
    </citation>
    <scope>NUCLEOTIDE SEQUENCE [LARGE SCALE GENOMIC DNA]</scope>
    <source>
        <strain evidence="8">cv. Huhao1</strain>
        <tissue evidence="7">Leaf</tissue>
    </source>
</reference>
<name>A0A2U1LAM2_ARTAN</name>
<dbReference type="OrthoDB" id="1896834at2759"/>
<evidence type="ECO:0000256" key="3">
    <source>
        <dbReference type="ARBA" id="ARBA00023125"/>
    </source>
</evidence>